<gene>
    <name evidence="5" type="primary">degP_6</name>
    <name evidence="5" type="ORF">Pla8534_51630</name>
</gene>
<proteinExistence type="predicted"/>
<dbReference type="PRINTS" id="PR00834">
    <property type="entry name" value="PROTEASES2C"/>
</dbReference>
<dbReference type="GO" id="GO:0006508">
    <property type="term" value="P:proteolysis"/>
    <property type="evidence" value="ECO:0007669"/>
    <property type="project" value="UniProtKB-KW"/>
</dbReference>
<evidence type="ECO:0000256" key="1">
    <source>
        <dbReference type="ARBA" id="ARBA00022670"/>
    </source>
</evidence>
<dbReference type="InterPro" id="IPR001940">
    <property type="entry name" value="Peptidase_S1C"/>
</dbReference>
<evidence type="ECO:0000256" key="2">
    <source>
        <dbReference type="ARBA" id="ARBA00022801"/>
    </source>
</evidence>
<dbReference type="EMBL" id="CP036433">
    <property type="protein sequence ID" value="QDU97317.1"/>
    <property type="molecule type" value="Genomic_DNA"/>
</dbReference>
<evidence type="ECO:0000256" key="3">
    <source>
        <dbReference type="SAM" id="MobiDB-lite"/>
    </source>
</evidence>
<dbReference type="SUPFAM" id="SSF50156">
    <property type="entry name" value="PDZ domain-like"/>
    <property type="match status" value="1"/>
</dbReference>
<keyword evidence="1 5" id="KW-0645">Protease</keyword>
<keyword evidence="6" id="KW-1185">Reference proteome</keyword>
<dbReference type="SMART" id="SM00228">
    <property type="entry name" value="PDZ"/>
    <property type="match status" value="1"/>
</dbReference>
<dbReference type="GO" id="GO:0004252">
    <property type="term" value="F:serine-type endopeptidase activity"/>
    <property type="evidence" value="ECO:0007669"/>
    <property type="project" value="InterPro"/>
</dbReference>
<dbReference type="InterPro" id="IPR051201">
    <property type="entry name" value="Chloro_Bact_Ser_Proteases"/>
</dbReference>
<dbReference type="Gene3D" id="2.30.42.10">
    <property type="match status" value="1"/>
</dbReference>
<dbReference type="SUPFAM" id="SSF50494">
    <property type="entry name" value="Trypsin-like serine proteases"/>
    <property type="match status" value="1"/>
</dbReference>
<dbReference type="EC" id="3.4.21.107" evidence="5"/>
<evidence type="ECO:0000313" key="5">
    <source>
        <dbReference type="EMBL" id="QDU97317.1"/>
    </source>
</evidence>
<dbReference type="PANTHER" id="PTHR43343:SF3">
    <property type="entry name" value="PROTEASE DO-LIKE 8, CHLOROPLASTIC"/>
    <property type="match status" value="1"/>
</dbReference>
<accession>A0A518DZQ1</accession>
<feature type="compositionally biased region" description="Low complexity" evidence="3">
    <location>
        <begin position="21"/>
        <end position="37"/>
    </location>
</feature>
<dbReference type="Gene3D" id="2.40.10.120">
    <property type="match status" value="1"/>
</dbReference>
<dbReference type="PANTHER" id="PTHR43343">
    <property type="entry name" value="PEPTIDASE S12"/>
    <property type="match status" value="1"/>
</dbReference>
<name>A0A518DZQ1_9BACT</name>
<dbReference type="InterPro" id="IPR001478">
    <property type="entry name" value="PDZ"/>
</dbReference>
<dbReference type="Pfam" id="PF13180">
    <property type="entry name" value="PDZ_2"/>
    <property type="match status" value="1"/>
</dbReference>
<reference evidence="5 6" key="1">
    <citation type="submission" date="2019-02" db="EMBL/GenBank/DDBJ databases">
        <title>Deep-cultivation of Planctomycetes and their phenomic and genomic characterization uncovers novel biology.</title>
        <authorList>
            <person name="Wiegand S."/>
            <person name="Jogler M."/>
            <person name="Boedeker C."/>
            <person name="Pinto D."/>
            <person name="Vollmers J."/>
            <person name="Rivas-Marin E."/>
            <person name="Kohn T."/>
            <person name="Peeters S.H."/>
            <person name="Heuer A."/>
            <person name="Rast P."/>
            <person name="Oberbeckmann S."/>
            <person name="Bunk B."/>
            <person name="Jeske O."/>
            <person name="Meyerdierks A."/>
            <person name="Storesund J.E."/>
            <person name="Kallscheuer N."/>
            <person name="Luecker S."/>
            <person name="Lage O.M."/>
            <person name="Pohl T."/>
            <person name="Merkel B.J."/>
            <person name="Hornburger P."/>
            <person name="Mueller R.-W."/>
            <person name="Bruemmer F."/>
            <person name="Labrenz M."/>
            <person name="Spormann A.M."/>
            <person name="Op den Camp H."/>
            <person name="Overmann J."/>
            <person name="Amann R."/>
            <person name="Jetten M.S.M."/>
            <person name="Mascher T."/>
            <person name="Medema M.H."/>
            <person name="Devos D.P."/>
            <person name="Kaster A.-K."/>
            <person name="Ovreas L."/>
            <person name="Rohde M."/>
            <person name="Galperin M.Y."/>
            <person name="Jogler C."/>
        </authorList>
    </citation>
    <scope>NUCLEOTIDE SEQUENCE [LARGE SCALE GENOMIC DNA]</scope>
    <source>
        <strain evidence="5 6">Pla85_3_4</strain>
    </source>
</reference>
<evidence type="ECO:0000313" key="6">
    <source>
        <dbReference type="Proteomes" id="UP000317648"/>
    </source>
</evidence>
<dbReference type="OrthoDB" id="248175at2"/>
<organism evidence="5 6">
    <name type="scientific">Lignipirellula cremea</name>
    <dbReference type="NCBI Taxonomy" id="2528010"/>
    <lineage>
        <taxon>Bacteria</taxon>
        <taxon>Pseudomonadati</taxon>
        <taxon>Planctomycetota</taxon>
        <taxon>Planctomycetia</taxon>
        <taxon>Pirellulales</taxon>
        <taxon>Pirellulaceae</taxon>
        <taxon>Lignipirellula</taxon>
    </lineage>
</organism>
<dbReference type="Pfam" id="PF13365">
    <property type="entry name" value="Trypsin_2"/>
    <property type="match status" value="1"/>
</dbReference>
<dbReference type="AlphaFoldDB" id="A0A518DZQ1"/>
<dbReference type="KEGG" id="lcre:Pla8534_51630"/>
<keyword evidence="2 5" id="KW-0378">Hydrolase</keyword>
<protein>
    <submittedName>
        <fullName evidence="5">Periplasmic serine endoprotease DegP</fullName>
        <ecNumber evidence="5">3.4.21.107</ecNumber>
    </submittedName>
</protein>
<dbReference type="Proteomes" id="UP000317648">
    <property type="component" value="Chromosome"/>
</dbReference>
<sequence length="459" mass="49007">MEEPLSPPDPERSPAAENLDSAPAIRRSSTSSASSRESSQDVPPEPADLPHTEADTSSAKTRTTRTRVHPPEPAEPDGLTWLLSKLAWIVLFLMGAALFQWAGPWAVEEIQYSITRGQERARHDAAQEFVQDHPLNQLSQMYGVVSKIVSPSVVHINTSNARRVPYVVDDEQPLALPPPDEIQGQGSGVILDPRGFIVTNYHVVRGASNIQVVISGQRPIDAVIVGFDQETDLALLRVEADNLIPAQWGDSDEIETGSLVWAIGSPFGLERSITSGILSAKHRAGKAGTIYQDFLQTDAAVNPGNSGGPLVDSAGRVIGINTAIVGQTYQGISFAIPSNVAREVVERIRASGHFSRGWLGVQLGEVTPDRAQQLGTAVGVGAYIIDVVPHRSGKSPAAEAGIIAGDVIIAWNGATIDSPNTLSQQVARTQVGSRVPVVLFRQGRQVQLEATVGERAPGM</sequence>
<feature type="domain" description="PDZ" evidence="4">
    <location>
        <begin position="357"/>
        <end position="443"/>
    </location>
</feature>
<evidence type="ECO:0000259" key="4">
    <source>
        <dbReference type="SMART" id="SM00228"/>
    </source>
</evidence>
<dbReference type="InterPro" id="IPR009003">
    <property type="entry name" value="Peptidase_S1_PA"/>
</dbReference>
<dbReference type="InterPro" id="IPR036034">
    <property type="entry name" value="PDZ_sf"/>
</dbReference>
<feature type="region of interest" description="Disordered" evidence="3">
    <location>
        <begin position="1"/>
        <end position="76"/>
    </location>
</feature>
<dbReference type="RefSeq" id="WP_145056102.1">
    <property type="nucleotide sequence ID" value="NZ_CP036433.1"/>
</dbReference>